<dbReference type="SUPFAM" id="SSF53720">
    <property type="entry name" value="ALDH-like"/>
    <property type="match status" value="1"/>
</dbReference>
<reference evidence="5" key="1">
    <citation type="submission" date="2025-08" db="UniProtKB">
        <authorList>
            <consortium name="Ensembl"/>
        </authorList>
    </citation>
    <scope>IDENTIFICATION</scope>
</reference>
<proteinExistence type="inferred from homology"/>
<dbReference type="AlphaFoldDB" id="A0A8C6MX54"/>
<dbReference type="InterPro" id="IPR015590">
    <property type="entry name" value="Aldehyde_DH_dom"/>
</dbReference>
<evidence type="ECO:0000256" key="2">
    <source>
        <dbReference type="ARBA" id="ARBA00023002"/>
    </source>
</evidence>
<dbReference type="InterPro" id="IPR016163">
    <property type="entry name" value="Ald_DH_C"/>
</dbReference>
<evidence type="ECO:0000256" key="3">
    <source>
        <dbReference type="ARBA" id="ARBA00023027"/>
    </source>
</evidence>
<dbReference type="GO" id="GO:0004028">
    <property type="term" value="F:3-chloroallyl aldehyde dehydrogenase activity"/>
    <property type="evidence" value="ECO:0007669"/>
    <property type="project" value="TreeGrafter"/>
</dbReference>
<name>A0A8C6MX54_MUSSI</name>
<dbReference type="GeneTree" id="ENSGT00940000155904"/>
<dbReference type="Proteomes" id="UP000694415">
    <property type="component" value="Unplaced"/>
</dbReference>
<dbReference type="InterPro" id="IPR016161">
    <property type="entry name" value="Ald_DH/histidinol_DH"/>
</dbReference>
<accession>A0A8C6MX54</accession>
<dbReference type="Ensembl" id="ENSMSIT00000024669.1">
    <property type="protein sequence ID" value="ENSMSIP00000019510.1"/>
    <property type="gene ID" value="ENSMSIG00000016609.1"/>
</dbReference>
<sequence length="99" mass="10767">MQEEIFGPILPLVTVRSLDEAIEFINRREKPLALYAFSNNNQVVNQMLERTSSGGFGGNDGFLYLTLPALPLGGVGEFLPPLPIPETGCCPLSCYSFSS</sequence>
<evidence type="ECO:0000259" key="4">
    <source>
        <dbReference type="Pfam" id="PF00171"/>
    </source>
</evidence>
<dbReference type="FunFam" id="3.40.309.10:FF:000034">
    <property type="entry name" value="Aldehyde dehydrogenase, dimeric NADP-preferring"/>
    <property type="match status" value="1"/>
</dbReference>
<dbReference type="GO" id="GO:0006081">
    <property type="term" value="P:aldehyde metabolic process"/>
    <property type="evidence" value="ECO:0007669"/>
    <property type="project" value="InterPro"/>
</dbReference>
<dbReference type="PANTHER" id="PTHR43570">
    <property type="entry name" value="ALDEHYDE DEHYDROGENASE"/>
    <property type="match status" value="1"/>
</dbReference>
<dbReference type="GO" id="GO:0004029">
    <property type="term" value="F:aldehyde dehydrogenase (NAD+) activity"/>
    <property type="evidence" value="ECO:0007669"/>
    <property type="project" value="TreeGrafter"/>
</dbReference>
<keyword evidence="2" id="KW-0560">Oxidoreductase</keyword>
<dbReference type="PANTHER" id="PTHR43570:SF6">
    <property type="entry name" value="ALDEHYDE DEHYDROGENASE FAMILY 3 MEMBER B2"/>
    <property type="match status" value="1"/>
</dbReference>
<dbReference type="InterPro" id="IPR012394">
    <property type="entry name" value="Aldehyde_DH_NAD(P)"/>
</dbReference>
<keyword evidence="3" id="KW-0520">NAD</keyword>
<keyword evidence="6" id="KW-1185">Reference proteome</keyword>
<comment type="similarity">
    <text evidence="1">Belongs to the aldehyde dehydrogenase family.</text>
</comment>
<dbReference type="GO" id="GO:0005737">
    <property type="term" value="C:cytoplasm"/>
    <property type="evidence" value="ECO:0007669"/>
    <property type="project" value="TreeGrafter"/>
</dbReference>
<evidence type="ECO:0000313" key="5">
    <source>
        <dbReference type="Ensembl" id="ENSMSIP00000019510.1"/>
    </source>
</evidence>
<evidence type="ECO:0000313" key="6">
    <source>
        <dbReference type="Proteomes" id="UP000694415"/>
    </source>
</evidence>
<organism evidence="5 6">
    <name type="scientific">Mus spicilegus</name>
    <name type="common">Mound-building mouse</name>
    <dbReference type="NCBI Taxonomy" id="10103"/>
    <lineage>
        <taxon>Eukaryota</taxon>
        <taxon>Metazoa</taxon>
        <taxon>Chordata</taxon>
        <taxon>Craniata</taxon>
        <taxon>Vertebrata</taxon>
        <taxon>Euteleostomi</taxon>
        <taxon>Mammalia</taxon>
        <taxon>Eutheria</taxon>
        <taxon>Euarchontoglires</taxon>
        <taxon>Glires</taxon>
        <taxon>Rodentia</taxon>
        <taxon>Myomorpha</taxon>
        <taxon>Muroidea</taxon>
        <taxon>Muridae</taxon>
        <taxon>Murinae</taxon>
        <taxon>Mus</taxon>
        <taxon>Mus</taxon>
    </lineage>
</organism>
<dbReference type="Pfam" id="PF00171">
    <property type="entry name" value="Aldedh"/>
    <property type="match status" value="1"/>
</dbReference>
<reference evidence="5" key="2">
    <citation type="submission" date="2025-09" db="UniProtKB">
        <authorList>
            <consortium name="Ensembl"/>
        </authorList>
    </citation>
    <scope>IDENTIFICATION</scope>
</reference>
<feature type="domain" description="Aldehyde dehydrogenase" evidence="4">
    <location>
        <begin position="1"/>
        <end position="76"/>
    </location>
</feature>
<evidence type="ECO:0000256" key="1">
    <source>
        <dbReference type="ARBA" id="ARBA00009986"/>
    </source>
</evidence>
<protein>
    <recommendedName>
        <fullName evidence="4">Aldehyde dehydrogenase domain-containing protein</fullName>
    </recommendedName>
</protein>
<dbReference type="Gene3D" id="3.40.309.10">
    <property type="entry name" value="Aldehyde Dehydrogenase, Chain A, domain 2"/>
    <property type="match status" value="1"/>
</dbReference>